<dbReference type="AlphaFoldDB" id="A0A4Q7JDM8"/>
<reference evidence="1 2" key="1">
    <citation type="submission" date="2019-02" db="EMBL/GenBank/DDBJ databases">
        <title>Draft genome sequence of Amycolatopsis sp. 8-3EHSu isolated from roots of Suaeda maritima.</title>
        <authorList>
            <person name="Duangmal K."/>
            <person name="Chantavorakit T."/>
        </authorList>
    </citation>
    <scope>NUCLEOTIDE SEQUENCE [LARGE SCALE GENOMIC DNA]</scope>
    <source>
        <strain evidence="1 2">8-3EHSu</strain>
    </source>
</reference>
<proteinExistence type="predicted"/>
<sequence length="128" mass="13859">MFSTEAAPAPALNETEDALRRLIDRGYQFVHPRNAEGDIVAVVGIRAHNGVIDMVRLHAEDDVLATRMPGDEKDIMAPVNTLWQVHGAVRQVIDELLGLPDVQETAGEGNGCWVPGRPGVSKWLPASA</sequence>
<name>A0A4Q7JDM8_9PSEU</name>
<organism evidence="1 2">
    <name type="scientific">Amycolatopsis suaedae</name>
    <dbReference type="NCBI Taxonomy" id="2510978"/>
    <lineage>
        <taxon>Bacteria</taxon>
        <taxon>Bacillati</taxon>
        <taxon>Actinomycetota</taxon>
        <taxon>Actinomycetes</taxon>
        <taxon>Pseudonocardiales</taxon>
        <taxon>Pseudonocardiaceae</taxon>
        <taxon>Amycolatopsis</taxon>
    </lineage>
</organism>
<dbReference type="RefSeq" id="WP_130474074.1">
    <property type="nucleotide sequence ID" value="NZ_SFCC01000002.1"/>
</dbReference>
<gene>
    <name evidence="1" type="ORF">EWH70_05255</name>
</gene>
<dbReference type="Proteomes" id="UP000292003">
    <property type="component" value="Unassembled WGS sequence"/>
</dbReference>
<comment type="caution">
    <text evidence="1">The sequence shown here is derived from an EMBL/GenBank/DDBJ whole genome shotgun (WGS) entry which is preliminary data.</text>
</comment>
<evidence type="ECO:0000313" key="1">
    <source>
        <dbReference type="EMBL" id="RZQ65288.1"/>
    </source>
</evidence>
<accession>A0A4Q7JDM8</accession>
<evidence type="ECO:0000313" key="2">
    <source>
        <dbReference type="Proteomes" id="UP000292003"/>
    </source>
</evidence>
<keyword evidence="2" id="KW-1185">Reference proteome</keyword>
<dbReference type="EMBL" id="SFCC01000002">
    <property type="protein sequence ID" value="RZQ65288.1"/>
    <property type="molecule type" value="Genomic_DNA"/>
</dbReference>
<protein>
    <submittedName>
        <fullName evidence="1">Uncharacterized protein</fullName>
    </submittedName>
</protein>
<dbReference type="OrthoDB" id="3690349at2"/>